<keyword evidence="5 6" id="KW-0456">Lyase</keyword>
<evidence type="ECO:0000256" key="8">
    <source>
        <dbReference type="RuleBase" id="RU003738"/>
    </source>
</evidence>
<evidence type="ECO:0000313" key="10">
    <source>
        <dbReference type="EMBL" id="MBP2373402.1"/>
    </source>
</evidence>
<evidence type="ECO:0000256" key="4">
    <source>
        <dbReference type="ARBA" id="ARBA00023154"/>
    </source>
</evidence>
<dbReference type="InterPro" id="IPR009006">
    <property type="entry name" value="Ala_racemase/Decarboxylase_C"/>
</dbReference>
<evidence type="ECO:0000256" key="7">
    <source>
        <dbReference type="NCBIfam" id="TIGR01048"/>
    </source>
</evidence>
<evidence type="ECO:0000256" key="6">
    <source>
        <dbReference type="HAMAP-Rule" id="MF_02120"/>
    </source>
</evidence>
<dbReference type="SUPFAM" id="SSF50621">
    <property type="entry name" value="Alanine racemase C-terminal domain-like"/>
    <property type="match status" value="1"/>
</dbReference>
<reference evidence="10 11" key="1">
    <citation type="submission" date="2021-03" db="EMBL/GenBank/DDBJ databases">
        <title>Sequencing the genomes of 1000 actinobacteria strains.</title>
        <authorList>
            <person name="Klenk H.-P."/>
        </authorList>
    </citation>
    <scope>NUCLEOTIDE SEQUENCE [LARGE SCALE GENOMIC DNA]</scope>
    <source>
        <strain evidence="10 11">DSM 15454</strain>
    </source>
</reference>
<protein>
    <recommendedName>
        <fullName evidence="6 7">Diaminopimelate decarboxylase</fullName>
        <shortName evidence="6">DAP decarboxylase</shortName>
        <shortName evidence="6">DAPDC</shortName>
        <ecNumber evidence="6 7">4.1.1.20</ecNumber>
    </recommendedName>
</protein>
<feature type="binding site" evidence="6">
    <location>
        <position position="291"/>
    </location>
    <ligand>
        <name>substrate</name>
    </ligand>
</feature>
<comment type="subunit">
    <text evidence="6">Homodimer.</text>
</comment>
<dbReference type="CDD" id="cd06828">
    <property type="entry name" value="PLPDE_III_DapDC"/>
    <property type="match status" value="1"/>
</dbReference>
<accession>A0ABS4WB20</accession>
<evidence type="ECO:0000256" key="3">
    <source>
        <dbReference type="ARBA" id="ARBA00022898"/>
    </source>
</evidence>
<feature type="binding site" evidence="6">
    <location>
        <position position="358"/>
    </location>
    <ligand>
        <name>substrate</name>
    </ligand>
</feature>
<dbReference type="HAMAP" id="MF_02120">
    <property type="entry name" value="LysA"/>
    <property type="match status" value="1"/>
</dbReference>
<dbReference type="PRINTS" id="PR01179">
    <property type="entry name" value="ODADCRBXLASE"/>
</dbReference>
<dbReference type="PANTHER" id="PTHR43727">
    <property type="entry name" value="DIAMINOPIMELATE DECARBOXYLASE"/>
    <property type="match status" value="1"/>
</dbReference>
<gene>
    <name evidence="6" type="primary">lysA</name>
    <name evidence="10" type="ORF">JOF46_001314</name>
</gene>
<comment type="cofactor">
    <cofactor evidence="1 6 8">
        <name>pyridoxal 5'-phosphate</name>
        <dbReference type="ChEBI" id="CHEBI:597326"/>
    </cofactor>
</comment>
<keyword evidence="6" id="KW-0028">Amino-acid biosynthesis</keyword>
<dbReference type="Gene3D" id="2.40.37.10">
    <property type="entry name" value="Lyase, Ornithine Decarboxylase, Chain A, domain 1"/>
    <property type="match status" value="1"/>
</dbReference>
<dbReference type="PRINTS" id="PR01181">
    <property type="entry name" value="DAPDCRBXLASE"/>
</dbReference>
<comment type="catalytic activity">
    <reaction evidence="6 8">
        <text>meso-2,6-diaminopimelate + H(+) = L-lysine + CO2</text>
        <dbReference type="Rhea" id="RHEA:15101"/>
        <dbReference type="ChEBI" id="CHEBI:15378"/>
        <dbReference type="ChEBI" id="CHEBI:16526"/>
        <dbReference type="ChEBI" id="CHEBI:32551"/>
        <dbReference type="ChEBI" id="CHEBI:57791"/>
        <dbReference type="EC" id="4.1.1.20"/>
    </reaction>
</comment>
<keyword evidence="4 6" id="KW-0457">Lysine biosynthesis</keyword>
<evidence type="ECO:0000256" key="5">
    <source>
        <dbReference type="ARBA" id="ARBA00023239"/>
    </source>
</evidence>
<comment type="caution">
    <text evidence="6">Lacks conserved residue(s) required for the propagation of feature annotation.</text>
</comment>
<evidence type="ECO:0000259" key="9">
    <source>
        <dbReference type="Pfam" id="PF02784"/>
    </source>
</evidence>
<evidence type="ECO:0000313" key="11">
    <source>
        <dbReference type="Proteomes" id="UP000766570"/>
    </source>
</evidence>
<keyword evidence="11" id="KW-1185">Reference proteome</keyword>
<dbReference type="SUPFAM" id="SSF51419">
    <property type="entry name" value="PLP-binding barrel"/>
    <property type="match status" value="1"/>
</dbReference>
<dbReference type="Pfam" id="PF02784">
    <property type="entry name" value="Orn_Arg_deC_N"/>
    <property type="match status" value="1"/>
</dbReference>
<dbReference type="RefSeq" id="WP_209906587.1">
    <property type="nucleotide sequence ID" value="NZ_BAAAMI010000005.1"/>
</dbReference>
<dbReference type="EC" id="4.1.1.20" evidence="6 7"/>
<sequence>MTVTQQLQHPDINLLMDILPEESTVSDTGELSIGGVPVSELARRYGTPAYIMDETGLRRQIRRFVQGLGSRRPNSEVLFASKSLPCVAMYAIAQAEGLSVDVAGGGELMMALTAGVSPSNIYLHGNAKSDQEIQMALTAGIRAIIVDNFDDLDRLEAMATKEQRVLLRMIPGITPATHASQVTGGNDSKFGLPPADITRAIERIAKHPLLHFEGIHVHIGSQVLDTEPFAQAVKSVAEFGTFDTYDVGGGLGVKYTYDEIAPSVEAYLDTLTEAADRLLPAGAKLIIEPGRSLVARAGITLYSVNTVKTTGKTFVAVNGGMADNIDIALTGQRYEALMATKIGAEPTVIADVVGRQCESGDLMSAGVPLADPQVGDLVAMPATGAYAYTLANNYNGACKPPVVFCADGSSTLAVARETYEDLLRTQQPALLRRW</sequence>
<dbReference type="InterPro" id="IPR029066">
    <property type="entry name" value="PLP-binding_barrel"/>
</dbReference>
<feature type="domain" description="Orn/DAP/Arg decarboxylase 2 N-terminal" evidence="9">
    <location>
        <begin position="58"/>
        <end position="295"/>
    </location>
</feature>
<feature type="binding site" evidence="6">
    <location>
        <position position="386"/>
    </location>
    <ligand>
        <name>pyridoxal 5'-phosphate</name>
        <dbReference type="ChEBI" id="CHEBI:597326"/>
    </ligand>
</feature>
<organism evidence="10 11">
    <name type="scientific">Paeniglutamicibacter psychrophenolicus</name>
    <dbReference type="NCBI Taxonomy" id="257454"/>
    <lineage>
        <taxon>Bacteria</taxon>
        <taxon>Bacillati</taxon>
        <taxon>Actinomycetota</taxon>
        <taxon>Actinomycetes</taxon>
        <taxon>Micrococcales</taxon>
        <taxon>Micrococcaceae</taxon>
        <taxon>Paeniglutamicibacter</taxon>
    </lineage>
</organism>
<comment type="similarity">
    <text evidence="6">Belongs to the Orn/Lys/Arg decarboxylase class-II family. LysA subfamily.</text>
</comment>
<comment type="function">
    <text evidence="6">Specifically catalyzes the decarboxylation of meso-diaminopimelate (meso-DAP) to L-lysine.</text>
</comment>
<dbReference type="GO" id="GO:0008836">
    <property type="term" value="F:diaminopimelate decarboxylase activity"/>
    <property type="evidence" value="ECO:0007669"/>
    <property type="project" value="UniProtKB-EC"/>
</dbReference>
<feature type="binding site" evidence="6">
    <location>
        <begin position="288"/>
        <end position="291"/>
    </location>
    <ligand>
        <name>pyridoxal 5'-phosphate</name>
        <dbReference type="ChEBI" id="CHEBI:597326"/>
    </ligand>
</feature>
<keyword evidence="3 6" id="KW-0663">Pyridoxal phosphate</keyword>
<evidence type="ECO:0000256" key="2">
    <source>
        <dbReference type="ARBA" id="ARBA00022793"/>
    </source>
</evidence>
<comment type="caution">
    <text evidence="10">The sequence shown here is derived from an EMBL/GenBank/DDBJ whole genome shotgun (WGS) entry which is preliminary data.</text>
</comment>
<dbReference type="Proteomes" id="UP000766570">
    <property type="component" value="Unassembled WGS sequence"/>
</dbReference>
<feature type="modified residue" description="N6-(pyridoxal phosphate)lysine" evidence="6">
    <location>
        <position position="82"/>
    </location>
</feature>
<proteinExistence type="inferred from homology"/>
<feature type="binding site" evidence="6">
    <location>
        <position position="386"/>
    </location>
    <ligand>
        <name>substrate</name>
    </ligand>
</feature>
<comment type="pathway">
    <text evidence="6 8">Amino-acid biosynthesis; L-lysine biosynthesis via DAP pathway; L-lysine from DL-2,6-diaminopimelate: step 1/1.</text>
</comment>
<dbReference type="InterPro" id="IPR022644">
    <property type="entry name" value="De-COase2_N"/>
</dbReference>
<dbReference type="InterPro" id="IPR002986">
    <property type="entry name" value="DAP_deCOOHase_LysA"/>
</dbReference>
<keyword evidence="2 6" id="KW-0210">Decarboxylase</keyword>
<evidence type="ECO:0000256" key="1">
    <source>
        <dbReference type="ARBA" id="ARBA00001933"/>
    </source>
</evidence>
<name>A0ABS4WB20_9MICC</name>
<feature type="binding site" evidence="6">
    <location>
        <position position="250"/>
    </location>
    <ligand>
        <name>pyridoxal 5'-phosphate</name>
        <dbReference type="ChEBI" id="CHEBI:597326"/>
    </ligand>
</feature>
<dbReference type="EMBL" id="JAGIOE010000001">
    <property type="protein sequence ID" value="MBP2373402.1"/>
    <property type="molecule type" value="Genomic_DNA"/>
</dbReference>
<dbReference type="Gene3D" id="3.20.20.10">
    <property type="entry name" value="Alanine racemase"/>
    <property type="match status" value="1"/>
</dbReference>
<dbReference type="PANTHER" id="PTHR43727:SF2">
    <property type="entry name" value="GROUP IV DECARBOXYLASE"/>
    <property type="match status" value="1"/>
</dbReference>
<dbReference type="InterPro" id="IPR000183">
    <property type="entry name" value="Orn/DAP/Arg_de-COase"/>
</dbReference>
<dbReference type="NCBIfam" id="TIGR01048">
    <property type="entry name" value="lysA"/>
    <property type="match status" value="1"/>
</dbReference>